<gene>
    <name evidence="2" type="ORF">FHL15_010108</name>
</gene>
<feature type="compositionally biased region" description="Low complexity" evidence="1">
    <location>
        <begin position="440"/>
        <end position="453"/>
    </location>
</feature>
<sequence>MAVKTKDEKKKSSIIRPFGNVRYIIPPSLAAPEHHDRIVAWVEDAIARVVLEHPALRLDVVNADTKRPAWVAVDEIDFAHHITWEDMDDTAENYEEILRAKIEKRLDEPYTKLTGRPQWRVLILFKKGVHHPSSLDIVFDYSHAFSDGTSGKIFHETLLRTLNATTTTTTTNIASTETSTEKDDDGVLVANRTLKIPPSATTLPPPVEKLGKFSVSAKFAISTAWRELRPASLMTSSPSATHAHWAPIQPTPYATRFRTFDIEAVVLRNILTACRAHETTLTGLLHALTLASLAARIKESEATAFTGSTALDLRRFLGRTAPKGLEPSRTMADYVSQTAHVFDADLVREIRAAAAATTTTVSDDDDDDDDAPPSPPLVNLIWRCATRVRSEIQKRLDHGLKNDLVGLMRLVSDWRTQFRTEASKPRPYSFVVTNLGVLDGSSSSSSSPDAAAAAKEEEEEKKKKKKKEDRGSSSSSSGNNSWTIEHAVFAISAEVCGAAFQVSPISVRNGALCVSCSWQECVVDGELGEVIVADLRRWLRFLGES</sequence>
<dbReference type="SUPFAM" id="SSF52777">
    <property type="entry name" value="CoA-dependent acyltransferases"/>
    <property type="match status" value="1"/>
</dbReference>
<dbReference type="AlphaFoldDB" id="A0A553HM52"/>
<proteinExistence type="predicted"/>
<dbReference type="OrthoDB" id="2150604at2759"/>
<dbReference type="EMBL" id="VFLP01000076">
    <property type="protein sequence ID" value="TRX88986.1"/>
    <property type="molecule type" value="Genomic_DNA"/>
</dbReference>
<evidence type="ECO:0000313" key="2">
    <source>
        <dbReference type="EMBL" id="TRX88986.1"/>
    </source>
</evidence>
<accession>A0A553HM52</accession>
<dbReference type="InterPro" id="IPR023213">
    <property type="entry name" value="CAT-like_dom_sf"/>
</dbReference>
<evidence type="ECO:0008006" key="4">
    <source>
        <dbReference type="Google" id="ProtNLM"/>
    </source>
</evidence>
<reference evidence="3" key="1">
    <citation type="submission" date="2019-06" db="EMBL/GenBank/DDBJ databases">
        <title>Draft genome sequence of the griseofulvin-producing fungus Xylaria cubensis strain G536.</title>
        <authorList>
            <person name="Mead M.E."/>
            <person name="Raja H.A."/>
            <person name="Steenwyk J.L."/>
            <person name="Knowles S.L."/>
            <person name="Oberlies N.H."/>
            <person name="Rokas A."/>
        </authorList>
    </citation>
    <scope>NUCLEOTIDE SEQUENCE [LARGE SCALE GENOMIC DNA]</scope>
    <source>
        <strain evidence="3">G536</strain>
    </source>
</reference>
<dbReference type="STRING" id="2512241.A0A553HM52"/>
<feature type="compositionally biased region" description="Acidic residues" evidence="1">
    <location>
        <begin position="362"/>
        <end position="371"/>
    </location>
</feature>
<dbReference type="Proteomes" id="UP000319160">
    <property type="component" value="Unassembled WGS sequence"/>
</dbReference>
<dbReference type="InterPro" id="IPR010828">
    <property type="entry name" value="Atf2/Sli1-like"/>
</dbReference>
<evidence type="ECO:0000256" key="1">
    <source>
        <dbReference type="SAM" id="MobiDB-lite"/>
    </source>
</evidence>
<evidence type="ECO:0000313" key="3">
    <source>
        <dbReference type="Proteomes" id="UP000319160"/>
    </source>
</evidence>
<dbReference type="InterPro" id="IPR052058">
    <property type="entry name" value="Alcohol_O-acetyltransferase"/>
</dbReference>
<comment type="caution">
    <text evidence="2">The sequence shown here is derived from an EMBL/GenBank/DDBJ whole genome shotgun (WGS) entry which is preliminary data.</text>
</comment>
<keyword evidence="3" id="KW-1185">Reference proteome</keyword>
<dbReference type="GO" id="GO:0008080">
    <property type="term" value="F:N-acetyltransferase activity"/>
    <property type="evidence" value="ECO:0007669"/>
    <property type="project" value="TreeGrafter"/>
</dbReference>
<dbReference type="PANTHER" id="PTHR28037">
    <property type="entry name" value="ALCOHOL O-ACETYLTRANSFERASE 1-RELATED"/>
    <property type="match status" value="1"/>
</dbReference>
<feature type="region of interest" description="Disordered" evidence="1">
    <location>
        <begin position="357"/>
        <end position="377"/>
    </location>
</feature>
<organism evidence="2 3">
    <name type="scientific">Xylaria flabelliformis</name>
    <dbReference type="NCBI Taxonomy" id="2512241"/>
    <lineage>
        <taxon>Eukaryota</taxon>
        <taxon>Fungi</taxon>
        <taxon>Dikarya</taxon>
        <taxon>Ascomycota</taxon>
        <taxon>Pezizomycotina</taxon>
        <taxon>Sordariomycetes</taxon>
        <taxon>Xylariomycetidae</taxon>
        <taxon>Xylariales</taxon>
        <taxon>Xylariaceae</taxon>
        <taxon>Xylaria</taxon>
    </lineage>
</organism>
<dbReference type="Pfam" id="PF07247">
    <property type="entry name" value="AATase"/>
    <property type="match status" value="1"/>
</dbReference>
<protein>
    <recommendedName>
        <fullName evidence="4">Alcohol acetyltransferase</fullName>
    </recommendedName>
</protein>
<name>A0A553HM52_9PEZI</name>
<dbReference type="Gene3D" id="3.30.559.10">
    <property type="entry name" value="Chloramphenicol acetyltransferase-like domain"/>
    <property type="match status" value="1"/>
</dbReference>
<feature type="region of interest" description="Disordered" evidence="1">
    <location>
        <begin position="440"/>
        <end position="479"/>
    </location>
</feature>
<dbReference type="PANTHER" id="PTHR28037:SF1">
    <property type="entry name" value="ALCOHOL O-ACETYLTRANSFERASE 1-RELATED"/>
    <property type="match status" value="1"/>
</dbReference>